<keyword evidence="3" id="KW-0378">Hydrolase</keyword>
<organism evidence="3 4">
    <name type="scientific">Acinetobacter tandoii</name>
    <dbReference type="NCBI Taxonomy" id="202954"/>
    <lineage>
        <taxon>Bacteria</taxon>
        <taxon>Pseudomonadati</taxon>
        <taxon>Pseudomonadota</taxon>
        <taxon>Gammaproteobacteria</taxon>
        <taxon>Moraxellales</taxon>
        <taxon>Moraxellaceae</taxon>
        <taxon>Acinetobacter</taxon>
    </lineage>
</organism>
<evidence type="ECO:0000256" key="1">
    <source>
        <dbReference type="SAM" id="SignalP"/>
    </source>
</evidence>
<dbReference type="EMBL" id="VXLD01000001">
    <property type="protein sequence ID" value="KAB1859751.1"/>
    <property type="molecule type" value="Genomic_DNA"/>
</dbReference>
<feature type="signal peptide" evidence="1">
    <location>
        <begin position="1"/>
        <end position="29"/>
    </location>
</feature>
<comment type="caution">
    <text evidence="3">The sequence shown here is derived from an EMBL/GenBank/DDBJ whole genome shotgun (WGS) entry which is preliminary data.</text>
</comment>
<dbReference type="InterPro" id="IPR029058">
    <property type="entry name" value="AB_hydrolase_fold"/>
</dbReference>
<evidence type="ECO:0000313" key="3">
    <source>
        <dbReference type="EMBL" id="KAB1859751.1"/>
    </source>
</evidence>
<accession>A0A5N4WQG3</accession>
<keyword evidence="1" id="KW-0732">Signal</keyword>
<name>A0A5N4WQG3_9GAMM</name>
<evidence type="ECO:0000259" key="2">
    <source>
        <dbReference type="Pfam" id="PF00561"/>
    </source>
</evidence>
<dbReference type="Pfam" id="PF00561">
    <property type="entry name" value="Abhydrolase_1"/>
    <property type="match status" value="1"/>
</dbReference>
<dbReference type="PANTHER" id="PTHR43798:SF5">
    <property type="entry name" value="MONOACYLGLYCEROL LIPASE ABHD6"/>
    <property type="match status" value="1"/>
</dbReference>
<reference evidence="3 4" key="1">
    <citation type="submission" date="2019-09" db="EMBL/GenBank/DDBJ databases">
        <title>Draft genome sequence of Acinetobacter tandoii W4-4-4 isolated from environmental water sample.</title>
        <authorList>
            <person name="Wee S.K."/>
            <person name="Yan B."/>
            <person name="Mustaffa S.B."/>
            <person name="Yap E.P.H."/>
        </authorList>
    </citation>
    <scope>NUCLEOTIDE SEQUENCE [LARGE SCALE GENOMIC DNA]</scope>
    <source>
        <strain evidence="3 4">W4-4-4</strain>
    </source>
</reference>
<proteinExistence type="predicted"/>
<dbReference type="GO" id="GO:0047372">
    <property type="term" value="F:monoacylglycerol lipase activity"/>
    <property type="evidence" value="ECO:0007669"/>
    <property type="project" value="TreeGrafter"/>
</dbReference>
<dbReference type="Proteomes" id="UP000325788">
    <property type="component" value="Unassembled WGS sequence"/>
</dbReference>
<dbReference type="GO" id="GO:0016020">
    <property type="term" value="C:membrane"/>
    <property type="evidence" value="ECO:0007669"/>
    <property type="project" value="TreeGrafter"/>
</dbReference>
<dbReference type="GO" id="GO:0046464">
    <property type="term" value="P:acylglycerol catabolic process"/>
    <property type="evidence" value="ECO:0007669"/>
    <property type="project" value="TreeGrafter"/>
</dbReference>
<dbReference type="PANTHER" id="PTHR43798">
    <property type="entry name" value="MONOACYLGLYCEROL LIPASE"/>
    <property type="match status" value="1"/>
</dbReference>
<dbReference type="PRINTS" id="PR00111">
    <property type="entry name" value="ABHYDROLASE"/>
</dbReference>
<dbReference type="SUPFAM" id="SSF53474">
    <property type="entry name" value="alpha/beta-Hydrolases"/>
    <property type="match status" value="1"/>
</dbReference>
<dbReference type="AlphaFoldDB" id="A0A5N4WQG3"/>
<dbReference type="InterPro" id="IPR000073">
    <property type="entry name" value="AB_hydrolase_1"/>
</dbReference>
<feature type="domain" description="AB hydrolase-1" evidence="2">
    <location>
        <begin position="77"/>
        <end position="312"/>
    </location>
</feature>
<dbReference type="InterPro" id="IPR050266">
    <property type="entry name" value="AB_hydrolase_sf"/>
</dbReference>
<gene>
    <name evidence="3" type="ORF">F4W09_01105</name>
</gene>
<dbReference type="Gene3D" id="3.40.50.1820">
    <property type="entry name" value="alpha/beta hydrolase"/>
    <property type="match status" value="1"/>
</dbReference>
<evidence type="ECO:0000313" key="4">
    <source>
        <dbReference type="Proteomes" id="UP000325788"/>
    </source>
</evidence>
<sequence length="342" mass="38389">MTQTRKYFSHFVTAMGILITMSLPNVASAKNPQLSPEQITLQNYLQQEREDCGLKTKTLKVGDIFWSYNEGGSSQKPTVLLIHGFGGNRDNWNRVASYLTPNYHVIVPDLPIYGDTKVPSNFDIAVPNVTSSLRQFAEAIDIENKLNIAGHSLGGSIATLYAAQYPFDTQSLFLLNSAGIYKKANTPYTRDPHFLKHIIVSKPGDYDEVRHEIMQNPPKLSPELKHAKEQLLIAQSGINNLVIEQISTLNRIYTPETFARITRNVEAPTLILWGKQDKIFNVEVADELKSLLKRAEAPVILNNVGHMPLLEADKQVANYYLPFLAKTQNLKNPLADQLIPLH</sequence>
<feature type="chain" id="PRO_5024388530" evidence="1">
    <location>
        <begin position="30"/>
        <end position="342"/>
    </location>
</feature>
<protein>
    <submittedName>
        <fullName evidence="3">Alpha/beta hydrolase</fullName>
    </submittedName>
</protein>